<reference evidence="1 2" key="1">
    <citation type="submission" date="2022-03" db="EMBL/GenBank/DDBJ databases">
        <authorList>
            <person name="Nunn A."/>
            <person name="Chopra R."/>
            <person name="Nunn A."/>
            <person name="Contreras Garrido A."/>
        </authorList>
    </citation>
    <scope>NUCLEOTIDE SEQUENCE [LARGE SCALE GENOMIC DNA]</scope>
</reference>
<dbReference type="EMBL" id="OU466863">
    <property type="protein sequence ID" value="CAH2079184.1"/>
    <property type="molecule type" value="Genomic_DNA"/>
</dbReference>
<dbReference type="Proteomes" id="UP000836841">
    <property type="component" value="Chromosome 7"/>
</dbReference>
<protein>
    <submittedName>
        <fullName evidence="1">Uncharacterized protein</fullName>
    </submittedName>
</protein>
<evidence type="ECO:0000313" key="1">
    <source>
        <dbReference type="EMBL" id="CAH2079184.1"/>
    </source>
</evidence>
<proteinExistence type="predicted"/>
<evidence type="ECO:0000313" key="2">
    <source>
        <dbReference type="Proteomes" id="UP000836841"/>
    </source>
</evidence>
<accession>A0AAU9T4R6</accession>
<name>A0AAU9T4R6_THLAR</name>
<keyword evidence="2" id="KW-1185">Reference proteome</keyword>
<organism evidence="1 2">
    <name type="scientific">Thlaspi arvense</name>
    <name type="common">Field penny-cress</name>
    <dbReference type="NCBI Taxonomy" id="13288"/>
    <lineage>
        <taxon>Eukaryota</taxon>
        <taxon>Viridiplantae</taxon>
        <taxon>Streptophyta</taxon>
        <taxon>Embryophyta</taxon>
        <taxon>Tracheophyta</taxon>
        <taxon>Spermatophyta</taxon>
        <taxon>Magnoliopsida</taxon>
        <taxon>eudicotyledons</taxon>
        <taxon>Gunneridae</taxon>
        <taxon>Pentapetalae</taxon>
        <taxon>rosids</taxon>
        <taxon>malvids</taxon>
        <taxon>Brassicales</taxon>
        <taxon>Brassicaceae</taxon>
        <taxon>Thlaspideae</taxon>
        <taxon>Thlaspi</taxon>
    </lineage>
</organism>
<sequence length="266" mass="28648">MEYDNEFWEPLIDDGFGGSNAVEFMCPPVEEVNGVGPGPRRVIFYQTNSAFDHSMLNGDGTNKDTPWKTEGCDGDEAKEHDAVGGGIGGSRFGVASEGGKPGDERADDVGVAVGDGYKSARRGIADVDSVGGYEGSGRIRVDNNIRFDDSAVVIAPPNTKRTAGRRRESRYPSVGEIPVTRVKKANKCGHCGQSEHNRTSLTGCLVFGDDVAGACFFVVALQLNMQVAVVIQSWFELQSRGTTVEEVGNWHDDFHSAEFGVGIEFF</sequence>
<dbReference type="AlphaFoldDB" id="A0AAU9T4R6"/>
<gene>
    <name evidence="1" type="ORF">TAV2_LOCUS23850</name>
</gene>